<sequence>MNKTNYKYGDIIELNINEVIPIDDSLSLELTYFTHKRPRVGGSTKATATVVASKNTISKDIYLSVRGINGKSEYKDGLSKAERFPPVIWEGYKFQLVERFKSNYGKSIKIIVLKKKKY</sequence>
<comment type="caution">
    <text evidence="1">The sequence shown here is derived from an EMBL/GenBank/DDBJ whole genome shotgun (WGS) entry which is preliminary data.</text>
</comment>
<keyword evidence="2" id="KW-1185">Reference proteome</keyword>
<reference evidence="1" key="1">
    <citation type="submission" date="2023-07" db="EMBL/GenBank/DDBJ databases">
        <title>Two novel species in the genus Flavivirga.</title>
        <authorList>
            <person name="Kwon K."/>
        </authorList>
    </citation>
    <scope>NUCLEOTIDE SEQUENCE</scope>
    <source>
        <strain evidence="1">KACC 14157</strain>
    </source>
</reference>
<dbReference type="RefSeq" id="WP_303282703.1">
    <property type="nucleotide sequence ID" value="NZ_BAABCZ010000009.1"/>
</dbReference>
<dbReference type="Proteomes" id="UP001176891">
    <property type="component" value="Unassembled WGS sequence"/>
</dbReference>
<accession>A0ABT8X2C0</accession>
<protein>
    <submittedName>
        <fullName evidence="1">Uncharacterized protein</fullName>
    </submittedName>
</protein>
<proteinExistence type="predicted"/>
<organism evidence="1 2">
    <name type="scientific">Flavivirga amylovorans</name>
    <dbReference type="NCBI Taxonomy" id="870486"/>
    <lineage>
        <taxon>Bacteria</taxon>
        <taxon>Pseudomonadati</taxon>
        <taxon>Bacteroidota</taxon>
        <taxon>Flavobacteriia</taxon>
        <taxon>Flavobacteriales</taxon>
        <taxon>Flavobacteriaceae</taxon>
        <taxon>Flavivirga</taxon>
    </lineage>
</organism>
<name>A0ABT8X2C0_9FLAO</name>
<evidence type="ECO:0000313" key="1">
    <source>
        <dbReference type="EMBL" id="MDO5988098.1"/>
    </source>
</evidence>
<dbReference type="EMBL" id="JAUOEM010000004">
    <property type="protein sequence ID" value="MDO5988098.1"/>
    <property type="molecule type" value="Genomic_DNA"/>
</dbReference>
<evidence type="ECO:0000313" key="2">
    <source>
        <dbReference type="Proteomes" id="UP001176891"/>
    </source>
</evidence>
<gene>
    <name evidence="1" type="ORF">Q4Q39_11845</name>
</gene>